<evidence type="ECO:0000313" key="2">
    <source>
        <dbReference type="EMBL" id="KAA6375958.1"/>
    </source>
</evidence>
<comment type="caution">
    <text evidence="2">The sequence shown here is derived from an EMBL/GenBank/DDBJ whole genome shotgun (WGS) entry which is preliminary data.</text>
</comment>
<dbReference type="AlphaFoldDB" id="A0A5J4UZT2"/>
<feature type="region of interest" description="Disordered" evidence="1">
    <location>
        <begin position="1"/>
        <end position="40"/>
    </location>
</feature>
<reference evidence="2 3" key="1">
    <citation type="submission" date="2019-03" db="EMBL/GenBank/DDBJ databases">
        <title>Single cell metagenomics reveals metabolic interactions within the superorganism composed of flagellate Streblomastix strix and complex community of Bacteroidetes bacteria on its surface.</title>
        <authorList>
            <person name="Treitli S.C."/>
            <person name="Kolisko M."/>
            <person name="Husnik F."/>
            <person name="Keeling P."/>
            <person name="Hampl V."/>
        </authorList>
    </citation>
    <scope>NUCLEOTIDE SEQUENCE [LARGE SCALE GENOMIC DNA]</scope>
    <source>
        <strain evidence="2">ST1C</strain>
    </source>
</reference>
<dbReference type="EMBL" id="SNRW01010861">
    <property type="protein sequence ID" value="KAA6375958.1"/>
    <property type="molecule type" value="Genomic_DNA"/>
</dbReference>
<feature type="non-terminal residue" evidence="2">
    <location>
        <position position="74"/>
    </location>
</feature>
<sequence>MQAHNYQQQPELAHSRPTEGSPELQPEQGEAQDVRAEKGRKIRDIVRNAILQSRPFAQRIGQDTQIGLQNEEII</sequence>
<gene>
    <name evidence="2" type="ORF">EZS28_028514</name>
</gene>
<name>A0A5J4UZT2_9EUKA</name>
<protein>
    <submittedName>
        <fullName evidence="2">Uncharacterized protein</fullName>
    </submittedName>
</protein>
<evidence type="ECO:0000256" key="1">
    <source>
        <dbReference type="SAM" id="MobiDB-lite"/>
    </source>
</evidence>
<dbReference type="Proteomes" id="UP000324800">
    <property type="component" value="Unassembled WGS sequence"/>
</dbReference>
<proteinExistence type="predicted"/>
<evidence type="ECO:0000313" key="3">
    <source>
        <dbReference type="Proteomes" id="UP000324800"/>
    </source>
</evidence>
<feature type="compositionally biased region" description="Polar residues" evidence="1">
    <location>
        <begin position="1"/>
        <end position="10"/>
    </location>
</feature>
<organism evidence="2 3">
    <name type="scientific">Streblomastix strix</name>
    <dbReference type="NCBI Taxonomy" id="222440"/>
    <lineage>
        <taxon>Eukaryota</taxon>
        <taxon>Metamonada</taxon>
        <taxon>Preaxostyla</taxon>
        <taxon>Oxymonadida</taxon>
        <taxon>Streblomastigidae</taxon>
        <taxon>Streblomastix</taxon>
    </lineage>
</organism>
<accession>A0A5J4UZT2</accession>